<feature type="region of interest" description="Disordered" evidence="1">
    <location>
        <begin position="235"/>
        <end position="276"/>
    </location>
</feature>
<evidence type="ECO:0000256" key="2">
    <source>
        <dbReference type="SAM" id="SignalP"/>
    </source>
</evidence>
<feature type="non-terminal residue" evidence="3">
    <location>
        <position position="1"/>
    </location>
</feature>
<protein>
    <submittedName>
        <fullName evidence="3">Uncharacterized protein</fullName>
    </submittedName>
</protein>
<feature type="compositionally biased region" description="Pro residues" evidence="1">
    <location>
        <begin position="26"/>
        <end position="36"/>
    </location>
</feature>
<reference evidence="3" key="1">
    <citation type="submission" date="2021-02" db="EMBL/GenBank/DDBJ databases">
        <authorList>
            <person name="Dougan E. K."/>
            <person name="Rhodes N."/>
            <person name="Thang M."/>
            <person name="Chan C."/>
        </authorList>
    </citation>
    <scope>NUCLEOTIDE SEQUENCE</scope>
</reference>
<feature type="signal peptide" evidence="2">
    <location>
        <begin position="1"/>
        <end position="16"/>
    </location>
</feature>
<name>A0A813L7A5_POLGL</name>
<evidence type="ECO:0000313" key="4">
    <source>
        <dbReference type="Proteomes" id="UP000626109"/>
    </source>
</evidence>
<feature type="chain" id="PRO_5032615038" evidence="2">
    <location>
        <begin position="17"/>
        <end position="461"/>
    </location>
</feature>
<feature type="region of interest" description="Disordered" evidence="1">
    <location>
        <begin position="23"/>
        <end position="47"/>
    </location>
</feature>
<organism evidence="3 4">
    <name type="scientific">Polarella glacialis</name>
    <name type="common">Dinoflagellate</name>
    <dbReference type="NCBI Taxonomy" id="89957"/>
    <lineage>
        <taxon>Eukaryota</taxon>
        <taxon>Sar</taxon>
        <taxon>Alveolata</taxon>
        <taxon>Dinophyceae</taxon>
        <taxon>Suessiales</taxon>
        <taxon>Suessiaceae</taxon>
        <taxon>Polarella</taxon>
    </lineage>
</organism>
<feature type="compositionally biased region" description="Basic and acidic residues" evidence="1">
    <location>
        <begin position="81"/>
        <end position="93"/>
    </location>
</feature>
<gene>
    <name evidence="3" type="ORF">PGLA2088_LOCUS40696</name>
</gene>
<feature type="region of interest" description="Disordered" evidence="1">
    <location>
        <begin position="163"/>
        <end position="194"/>
    </location>
</feature>
<dbReference type="EMBL" id="CAJNNW010033552">
    <property type="protein sequence ID" value="CAE8719497.1"/>
    <property type="molecule type" value="Genomic_DNA"/>
</dbReference>
<dbReference type="Proteomes" id="UP000626109">
    <property type="component" value="Unassembled WGS sequence"/>
</dbReference>
<evidence type="ECO:0000313" key="3">
    <source>
        <dbReference type="EMBL" id="CAE8719497.1"/>
    </source>
</evidence>
<comment type="caution">
    <text evidence="3">The sequence shown here is derived from an EMBL/GenBank/DDBJ whole genome shotgun (WGS) entry which is preliminary data.</text>
</comment>
<keyword evidence="2" id="KW-0732">Signal</keyword>
<feature type="compositionally biased region" description="Low complexity" evidence="1">
    <location>
        <begin position="257"/>
        <end position="271"/>
    </location>
</feature>
<proteinExistence type="predicted"/>
<feature type="region of interest" description="Disordered" evidence="1">
    <location>
        <begin position="74"/>
        <end position="127"/>
    </location>
</feature>
<dbReference type="AlphaFoldDB" id="A0A813L7A5"/>
<sequence length="461" mass="48988">MAPVVAAATAAPIVAAATAAAAVPQLPVPKPPPVPLKPRKPLHPSALGWPGPAKAAWGPLLSWDLDPALRVKAQQRAPLHSSRDSGQRVKQEALDSDDEAAAEDCAPNPRDDSVGTDGAAQKARPVVAVPSWSSSRAWVPLIEVFSEEAVTWQPRRLSSRFLRPRRKGRSVGGGNSESANPQEPPPGQQTEGGSCLLLSVGGAARKSVRLVKWRTPALLELPAEILIDPARYTGSERGVREKRRPPPPPEITGATVAPSSQAPGASGSKAGGSDDYKEKLTDLMNQLQTGSVPEHVAVRNLWASLLAADRILFSSEFPQFMHLVVGLPAGGGPRSKASAAPPQLLAAQLLALPAPVHLPAPMAATMPFAKQATMPFAKPMPFMRPSGLPMGFSQPAVAWQVPGMSPEILEAQRKQREASWADRVSFHEGILRVNMRSMFMSDADIAKWCSWAPPLLGSLSR</sequence>
<accession>A0A813L7A5</accession>
<evidence type="ECO:0000256" key="1">
    <source>
        <dbReference type="SAM" id="MobiDB-lite"/>
    </source>
</evidence>